<dbReference type="RefSeq" id="XP_013789909.1">
    <property type="nucleotide sequence ID" value="XM_013934455.2"/>
</dbReference>
<feature type="domain" description="N-acetyltransferase" evidence="4">
    <location>
        <begin position="234"/>
        <end position="383"/>
    </location>
</feature>
<keyword evidence="5" id="KW-1185">Reference proteome</keyword>
<proteinExistence type="inferred from homology"/>
<reference evidence="6" key="1">
    <citation type="submission" date="2025-08" db="UniProtKB">
        <authorList>
            <consortium name="RefSeq"/>
        </authorList>
    </citation>
    <scope>IDENTIFICATION</scope>
    <source>
        <tissue evidence="6">Muscle</tissue>
    </source>
</reference>
<dbReference type="PANTHER" id="PTHR45896">
    <property type="entry name" value="N-ALPHA-ACETYLTRANSFERASE 30"/>
    <property type="match status" value="1"/>
</dbReference>
<name>A0ABM1BWA8_LIMPO</name>
<dbReference type="GeneID" id="106473777"/>
<dbReference type="PROSITE" id="PS51186">
    <property type="entry name" value="GNAT"/>
    <property type="match status" value="1"/>
</dbReference>
<keyword evidence="2" id="KW-0012">Acyltransferase</keyword>
<protein>
    <submittedName>
        <fullName evidence="6">N-alpha-acetyltransferase 30-like isoform X1</fullName>
    </submittedName>
</protein>
<dbReference type="PANTHER" id="PTHR45896:SF1">
    <property type="entry name" value="N-ALPHA-ACETYLTRANSFERASE 30"/>
    <property type="match status" value="1"/>
</dbReference>
<dbReference type="InterPro" id="IPR016181">
    <property type="entry name" value="Acyl_CoA_acyltransferase"/>
</dbReference>
<evidence type="ECO:0000313" key="5">
    <source>
        <dbReference type="Proteomes" id="UP000694941"/>
    </source>
</evidence>
<dbReference type="Pfam" id="PF00583">
    <property type="entry name" value="Acetyltransf_1"/>
    <property type="match status" value="1"/>
</dbReference>
<evidence type="ECO:0000256" key="2">
    <source>
        <dbReference type="ARBA" id="ARBA00023315"/>
    </source>
</evidence>
<dbReference type="CDD" id="cd04301">
    <property type="entry name" value="NAT_SF"/>
    <property type="match status" value="1"/>
</dbReference>
<organism evidence="5 6">
    <name type="scientific">Limulus polyphemus</name>
    <name type="common">Atlantic horseshoe crab</name>
    <dbReference type="NCBI Taxonomy" id="6850"/>
    <lineage>
        <taxon>Eukaryota</taxon>
        <taxon>Metazoa</taxon>
        <taxon>Ecdysozoa</taxon>
        <taxon>Arthropoda</taxon>
        <taxon>Chelicerata</taxon>
        <taxon>Merostomata</taxon>
        <taxon>Xiphosura</taxon>
        <taxon>Limulidae</taxon>
        <taxon>Limulus</taxon>
    </lineage>
</organism>
<evidence type="ECO:0000256" key="1">
    <source>
        <dbReference type="ARBA" id="ARBA00022679"/>
    </source>
</evidence>
<keyword evidence="1" id="KW-0808">Transferase</keyword>
<dbReference type="InterPro" id="IPR044542">
    <property type="entry name" value="NAA30-like"/>
</dbReference>
<evidence type="ECO:0000256" key="3">
    <source>
        <dbReference type="ARBA" id="ARBA00024025"/>
    </source>
</evidence>
<accession>A0ABM1BWA8</accession>
<dbReference type="InterPro" id="IPR000182">
    <property type="entry name" value="GNAT_dom"/>
</dbReference>
<comment type="similarity">
    <text evidence="3">Belongs to the acetyltransferase family. MAK3 subfamily.</text>
</comment>
<evidence type="ECO:0000259" key="4">
    <source>
        <dbReference type="PROSITE" id="PS51186"/>
    </source>
</evidence>
<dbReference type="SUPFAM" id="SSF55729">
    <property type="entry name" value="Acyl-CoA N-acyltransferases (Nat)"/>
    <property type="match status" value="1"/>
</dbReference>
<gene>
    <name evidence="6" type="primary">LOC106473777</name>
</gene>
<evidence type="ECO:0000313" key="6">
    <source>
        <dbReference type="RefSeq" id="XP_013789909.1"/>
    </source>
</evidence>
<sequence>MINHLIPICYLDRVDTDVCAGTTEMDPTLQVKTTSIADSNMSNDSNHITNVSCQMKEKLHLQSQDLSDSIQSKNEATSKTSPINGCISDGLSCPKSLDSASINGLAKHALEKLRQCDCVSWENCDRSNIFCYKTDKLHENQIFPNENSQNTFVEECAQKCQSTFNQNFVCGVHSKPVFGLSCQTKGEIDTAVSTCGNEIIGKEQEVKNKTVVNFSLKGKLQESLVTKGCECTSITYFGYESEEQMPEIIQLIQKDLSEPYSVYTYRYFIHNWPKLCFLAMDGKKCVGAIVCKLDVHKKLIRRGYIAMLAVDENYRKRRIGSNLVLKAIRAMVADEADEVVLETEITNKPALRLYENLGFVCDKRLFRYYLNGVDALRLKLWLR</sequence>
<dbReference type="Proteomes" id="UP000694941">
    <property type="component" value="Unplaced"/>
</dbReference>
<dbReference type="Gene3D" id="3.40.630.30">
    <property type="match status" value="1"/>
</dbReference>